<protein>
    <recommendedName>
        <fullName evidence="1">Release factor glutamine methyltransferase N-terminal domain-containing protein</fullName>
    </recommendedName>
</protein>
<sequence>MIPAPSTRQLVVALKRSVGARAAELELKWMRQAVEQPPIPASLHPTPTFEEMLARRVAGEPLQYILGSQPFGPLDLIVRPPVLIPRPETEDWTIRLSERLRPTKSKPISILDLCTGSGCIALLLCHLLPPGSAHATGIDVAESAVQLAKDNGAFCGITVLDNGPPLCADFPKWDSNTFTPLLANIRDPAFVIAANLRPPYDILTANPPYIPKSQYDTLPGSVKDYEDPRALIGDLDSGSAQGLSFYHMIAALVGDKSRPILKSDGIIALEVGDGQAQEVARILHEQAQVHHIEIWRDPWDKERVVVGRSSP</sequence>
<reference evidence="2 3" key="1">
    <citation type="journal article" date="2012" name="Appl. Environ. Microbiol.">
        <title>Short-read sequencing for genomic analysis of the brown rot fungus Fibroporia radiculosa.</title>
        <authorList>
            <person name="Tang J.D."/>
            <person name="Perkins A.D."/>
            <person name="Sonstegard T.S."/>
            <person name="Schroeder S.G."/>
            <person name="Burgess S.C."/>
            <person name="Diehl S.V."/>
        </authorList>
    </citation>
    <scope>NUCLEOTIDE SEQUENCE [LARGE SCALE GENOMIC DNA]</scope>
    <source>
        <strain evidence="2 3">TFFH 294</strain>
    </source>
</reference>
<feature type="domain" description="Release factor glutamine methyltransferase N-terminal" evidence="1">
    <location>
        <begin position="48"/>
        <end position="67"/>
    </location>
</feature>
<evidence type="ECO:0000313" key="2">
    <source>
        <dbReference type="EMBL" id="CCM00265.1"/>
    </source>
</evidence>
<proteinExistence type="predicted"/>
<dbReference type="InterPro" id="IPR040758">
    <property type="entry name" value="PrmC_N"/>
</dbReference>
<dbReference type="Pfam" id="PF17827">
    <property type="entry name" value="PrmC_N"/>
    <property type="match status" value="1"/>
</dbReference>
<dbReference type="PANTHER" id="PTHR18895">
    <property type="entry name" value="HEMK METHYLTRANSFERASE"/>
    <property type="match status" value="1"/>
</dbReference>
<name>J4GMS4_9APHY</name>
<evidence type="ECO:0000259" key="1">
    <source>
        <dbReference type="Pfam" id="PF17827"/>
    </source>
</evidence>
<organism evidence="2 3">
    <name type="scientific">Fibroporia radiculosa</name>
    <dbReference type="NCBI Taxonomy" id="599839"/>
    <lineage>
        <taxon>Eukaryota</taxon>
        <taxon>Fungi</taxon>
        <taxon>Dikarya</taxon>
        <taxon>Basidiomycota</taxon>
        <taxon>Agaricomycotina</taxon>
        <taxon>Agaricomycetes</taxon>
        <taxon>Polyporales</taxon>
        <taxon>Fibroporiaceae</taxon>
        <taxon>Fibroporia</taxon>
    </lineage>
</organism>
<dbReference type="InterPro" id="IPR029063">
    <property type="entry name" value="SAM-dependent_MTases_sf"/>
</dbReference>
<dbReference type="EMBL" id="HE796975">
    <property type="protein sequence ID" value="CCM00265.1"/>
    <property type="molecule type" value="Genomic_DNA"/>
</dbReference>
<keyword evidence="3" id="KW-1185">Reference proteome</keyword>
<dbReference type="Proteomes" id="UP000006352">
    <property type="component" value="Unassembled WGS sequence"/>
</dbReference>
<dbReference type="GO" id="GO:0005739">
    <property type="term" value="C:mitochondrion"/>
    <property type="evidence" value="ECO:0007669"/>
    <property type="project" value="TreeGrafter"/>
</dbReference>
<dbReference type="Gene3D" id="3.40.50.150">
    <property type="entry name" value="Vaccinia Virus protein VP39"/>
    <property type="match status" value="1"/>
</dbReference>
<dbReference type="GeneID" id="24095176"/>
<gene>
    <name evidence="2" type="ORF">FIBRA_02295</name>
</gene>
<accession>J4GMS4</accession>
<evidence type="ECO:0000313" key="3">
    <source>
        <dbReference type="Proteomes" id="UP000006352"/>
    </source>
</evidence>
<dbReference type="PANTHER" id="PTHR18895:SF74">
    <property type="entry name" value="MTRF1L RELEASE FACTOR GLUTAMINE METHYLTRANSFERASE"/>
    <property type="match status" value="1"/>
</dbReference>
<dbReference type="InterPro" id="IPR050320">
    <property type="entry name" value="N5-glutamine_MTase"/>
</dbReference>
<dbReference type="FunCoup" id="J4GMS4">
    <property type="interactions" value="6"/>
</dbReference>
<dbReference type="Gene3D" id="1.10.8.10">
    <property type="entry name" value="DNA helicase RuvA subunit, C-terminal domain"/>
    <property type="match status" value="1"/>
</dbReference>
<dbReference type="CDD" id="cd02440">
    <property type="entry name" value="AdoMet_MTases"/>
    <property type="match status" value="1"/>
</dbReference>
<dbReference type="OrthoDB" id="269872at2759"/>
<dbReference type="STRING" id="599839.J4GMS4"/>
<dbReference type="AlphaFoldDB" id="J4GMS4"/>
<dbReference type="InParanoid" id="J4GMS4"/>
<dbReference type="HOGENOM" id="CLU_018398_0_2_1"/>
<dbReference type="RefSeq" id="XP_012179548.1">
    <property type="nucleotide sequence ID" value="XM_012324158.1"/>
</dbReference>
<dbReference type="SUPFAM" id="SSF53335">
    <property type="entry name" value="S-adenosyl-L-methionine-dependent methyltransferases"/>
    <property type="match status" value="1"/>
</dbReference>